<feature type="transmembrane region" description="Helical" evidence="6">
    <location>
        <begin position="195"/>
        <end position="215"/>
    </location>
</feature>
<dbReference type="InterPro" id="IPR001851">
    <property type="entry name" value="ABC_transp_permease"/>
</dbReference>
<accession>A0A7W6MNR4</accession>
<dbReference type="Pfam" id="PF02653">
    <property type="entry name" value="BPD_transp_2"/>
    <property type="match status" value="1"/>
</dbReference>
<keyword evidence="4 6" id="KW-1133">Transmembrane helix</keyword>
<dbReference type="GO" id="GO:0005886">
    <property type="term" value="C:plasma membrane"/>
    <property type="evidence" value="ECO:0007669"/>
    <property type="project" value="UniProtKB-SubCell"/>
</dbReference>
<reference evidence="7 8" key="1">
    <citation type="submission" date="2020-08" db="EMBL/GenBank/DDBJ databases">
        <title>Genomic Encyclopedia of Type Strains, Phase IV (KMG-IV): sequencing the most valuable type-strain genomes for metagenomic binning, comparative biology and taxonomic classification.</title>
        <authorList>
            <person name="Goeker M."/>
        </authorList>
    </citation>
    <scope>NUCLEOTIDE SEQUENCE [LARGE SCALE GENOMIC DNA]</scope>
    <source>
        <strain evidence="7 8">DSM 103570</strain>
    </source>
</reference>
<evidence type="ECO:0000256" key="5">
    <source>
        <dbReference type="ARBA" id="ARBA00023136"/>
    </source>
</evidence>
<keyword evidence="5 6" id="KW-0472">Membrane</keyword>
<evidence type="ECO:0000313" key="8">
    <source>
        <dbReference type="Proteomes" id="UP000588647"/>
    </source>
</evidence>
<feature type="transmembrane region" description="Helical" evidence="6">
    <location>
        <begin position="243"/>
        <end position="265"/>
    </location>
</feature>
<evidence type="ECO:0000256" key="1">
    <source>
        <dbReference type="ARBA" id="ARBA00004651"/>
    </source>
</evidence>
<evidence type="ECO:0000256" key="3">
    <source>
        <dbReference type="ARBA" id="ARBA00022692"/>
    </source>
</evidence>
<gene>
    <name evidence="7" type="ORF">GGR03_001149</name>
</gene>
<comment type="subcellular location">
    <subcellularLocation>
        <location evidence="1">Cell membrane</location>
        <topology evidence="1">Multi-pass membrane protein</topology>
    </subcellularLocation>
</comment>
<dbReference type="PANTHER" id="PTHR30482:SF1">
    <property type="entry name" value="BRANCHED-CHAIN AMINO ACID TRANSPORT PERMEASE PROTEIN LIVM-RELATED"/>
    <property type="match status" value="1"/>
</dbReference>
<dbReference type="Proteomes" id="UP000588647">
    <property type="component" value="Unassembled WGS sequence"/>
</dbReference>
<feature type="transmembrane region" description="Helical" evidence="6">
    <location>
        <begin position="32"/>
        <end position="52"/>
    </location>
</feature>
<dbReference type="AlphaFoldDB" id="A0A7W6MNR4"/>
<dbReference type="InterPro" id="IPR043428">
    <property type="entry name" value="LivM-like"/>
</dbReference>
<dbReference type="PANTHER" id="PTHR30482">
    <property type="entry name" value="HIGH-AFFINITY BRANCHED-CHAIN AMINO ACID TRANSPORT SYSTEM PERMEASE"/>
    <property type="match status" value="1"/>
</dbReference>
<evidence type="ECO:0000256" key="2">
    <source>
        <dbReference type="ARBA" id="ARBA00022475"/>
    </source>
</evidence>
<feature type="transmembrane region" description="Helical" evidence="6">
    <location>
        <begin position="128"/>
        <end position="146"/>
    </location>
</feature>
<dbReference type="GO" id="GO:0015658">
    <property type="term" value="F:branched-chain amino acid transmembrane transporter activity"/>
    <property type="evidence" value="ECO:0007669"/>
    <property type="project" value="InterPro"/>
</dbReference>
<dbReference type="EMBL" id="JACIEM010000001">
    <property type="protein sequence ID" value="MBB4002102.1"/>
    <property type="molecule type" value="Genomic_DNA"/>
</dbReference>
<keyword evidence="3 6" id="KW-0812">Transmembrane</keyword>
<comment type="caution">
    <text evidence="7">The sequence shown here is derived from an EMBL/GenBank/DDBJ whole genome shotgun (WGS) entry which is preliminary data.</text>
</comment>
<proteinExistence type="predicted"/>
<evidence type="ECO:0000256" key="6">
    <source>
        <dbReference type="SAM" id="Phobius"/>
    </source>
</evidence>
<keyword evidence="2" id="KW-1003">Cell membrane</keyword>
<dbReference type="RefSeq" id="WP_183206596.1">
    <property type="nucleotide sequence ID" value="NZ_JAAAMM010000001.1"/>
</dbReference>
<feature type="transmembrane region" description="Helical" evidence="6">
    <location>
        <begin position="153"/>
        <end position="175"/>
    </location>
</feature>
<protein>
    <submittedName>
        <fullName evidence="7">Branched-chain amino acid transport system permease protein</fullName>
    </submittedName>
</protein>
<sequence>MTAAAPSTTAEAVSPAAVAEHKPARFALASKTIMTPILLALLLIAIAVVTHVTGSRPFNQTVIDLFVRVTLVVGLYIFIGNSGILSFGHIGFTCLGAYAAAWMTINPMMKASALPGLPQFVLDMRLPYWQSAVIASLFAGVAALILGRVLMRLSGIAASIATFAVLAMINTIYANWDSVTGGTSSVVGIPIIRTIWPYLIGAVVAVFIAWAHAISRSGLALRASRDEPTAAAASGVDIPKERLVAFVVSGAVMGLGGALAAHSVGVVTPDAFYLGLTFITLSMLVVGGMSSLSGAVIGVVLLSGLIQLLRWMENGVSIADTTFALPRGVQEIALGIIMIVILALRPSGLLGNREVTLTRSKRSK</sequence>
<dbReference type="CDD" id="cd06581">
    <property type="entry name" value="TM_PBP1_LivM_like"/>
    <property type="match status" value="1"/>
</dbReference>
<name>A0A7W6MNR4_9HYPH</name>
<keyword evidence="8" id="KW-1185">Reference proteome</keyword>
<feature type="transmembrane region" description="Helical" evidence="6">
    <location>
        <begin position="58"/>
        <end position="78"/>
    </location>
</feature>
<evidence type="ECO:0000256" key="4">
    <source>
        <dbReference type="ARBA" id="ARBA00022989"/>
    </source>
</evidence>
<evidence type="ECO:0000313" key="7">
    <source>
        <dbReference type="EMBL" id="MBB4002102.1"/>
    </source>
</evidence>
<feature type="transmembrane region" description="Helical" evidence="6">
    <location>
        <begin position="332"/>
        <end position="352"/>
    </location>
</feature>
<organism evidence="7 8">
    <name type="scientific">Aurantimonas endophytica</name>
    <dbReference type="NCBI Taxonomy" id="1522175"/>
    <lineage>
        <taxon>Bacteria</taxon>
        <taxon>Pseudomonadati</taxon>
        <taxon>Pseudomonadota</taxon>
        <taxon>Alphaproteobacteria</taxon>
        <taxon>Hyphomicrobiales</taxon>
        <taxon>Aurantimonadaceae</taxon>
        <taxon>Aurantimonas</taxon>
    </lineage>
</organism>